<keyword evidence="2" id="KW-1185">Reference proteome</keyword>
<name>A0A0S4IKS7_BODSA</name>
<feature type="non-terminal residue" evidence="1">
    <location>
        <position position="1"/>
    </location>
</feature>
<dbReference type="VEuPathDB" id="TriTrypDB:BSAL_51965"/>
<evidence type="ECO:0000313" key="1">
    <source>
        <dbReference type="EMBL" id="CUE69224.1"/>
    </source>
</evidence>
<organism evidence="1 2">
    <name type="scientific">Bodo saltans</name>
    <name type="common">Flagellated protozoan</name>
    <dbReference type="NCBI Taxonomy" id="75058"/>
    <lineage>
        <taxon>Eukaryota</taxon>
        <taxon>Discoba</taxon>
        <taxon>Euglenozoa</taxon>
        <taxon>Kinetoplastea</taxon>
        <taxon>Metakinetoplastina</taxon>
        <taxon>Eubodonida</taxon>
        <taxon>Bodonidae</taxon>
        <taxon>Bodo</taxon>
    </lineage>
</organism>
<proteinExistence type="predicted"/>
<dbReference type="EMBL" id="CYKH01000074">
    <property type="protein sequence ID" value="CUE69224.1"/>
    <property type="molecule type" value="Genomic_DNA"/>
</dbReference>
<gene>
    <name evidence="1" type="ORF">BSAL_51965</name>
</gene>
<protein>
    <submittedName>
        <fullName evidence="1">Uncharacterized protein</fullName>
    </submittedName>
</protein>
<reference evidence="2" key="1">
    <citation type="submission" date="2015-09" db="EMBL/GenBank/DDBJ databases">
        <authorList>
            <consortium name="Pathogen Informatics"/>
        </authorList>
    </citation>
    <scope>NUCLEOTIDE SEQUENCE [LARGE SCALE GENOMIC DNA]</scope>
    <source>
        <strain evidence="2">Lake Konstanz</strain>
    </source>
</reference>
<dbReference type="AlphaFoldDB" id="A0A0S4IKS7"/>
<evidence type="ECO:0000313" key="2">
    <source>
        <dbReference type="Proteomes" id="UP000051952"/>
    </source>
</evidence>
<accession>A0A0S4IKS7</accession>
<sequence length="201" mass="22029">TDRRVKELGQIVSTPTTGRYHMSMAHHLLCRMKYGLTPLHDATSWRRYEVIVAEYVRDLVDGLNTRPARDLMLQLGVEQKEDDKPFTGTLSFKSVTVVHCDESVMALEQDVAASSDGGRAHMVVYAPGVSPLGDVVVILPGVAVICIRCRFDVEGAVSRESKRCGTTKQYLGALAKVRKGAELSIRVLAASEGGSIKFTHE</sequence>
<dbReference type="Proteomes" id="UP000051952">
    <property type="component" value="Unassembled WGS sequence"/>
</dbReference>